<keyword evidence="3" id="KW-0238">DNA-binding</keyword>
<proteinExistence type="inferred from homology"/>
<dbReference type="InterPro" id="IPR005119">
    <property type="entry name" value="LysR_subst-bd"/>
</dbReference>
<dbReference type="InterPro" id="IPR058163">
    <property type="entry name" value="LysR-type_TF_proteobact-type"/>
</dbReference>
<evidence type="ECO:0000313" key="6">
    <source>
        <dbReference type="EMBL" id="KHJ69502.1"/>
    </source>
</evidence>
<evidence type="ECO:0000256" key="1">
    <source>
        <dbReference type="ARBA" id="ARBA00009437"/>
    </source>
</evidence>
<dbReference type="GO" id="GO:0003700">
    <property type="term" value="F:DNA-binding transcription factor activity"/>
    <property type="evidence" value="ECO:0007669"/>
    <property type="project" value="InterPro"/>
</dbReference>
<dbReference type="PRINTS" id="PR00039">
    <property type="entry name" value="HTHLYSR"/>
</dbReference>
<comment type="caution">
    <text evidence="6">The sequence shown here is derived from an EMBL/GenBank/DDBJ whole genome shotgun (WGS) entry which is preliminary data.</text>
</comment>
<dbReference type="SUPFAM" id="SSF53850">
    <property type="entry name" value="Periplasmic binding protein-like II"/>
    <property type="match status" value="1"/>
</dbReference>
<evidence type="ECO:0000259" key="5">
    <source>
        <dbReference type="PROSITE" id="PS50931"/>
    </source>
</evidence>
<gene>
    <name evidence="6" type="ORF">QU24_03070</name>
</gene>
<dbReference type="SUPFAM" id="SSF46785">
    <property type="entry name" value="Winged helix' DNA-binding domain"/>
    <property type="match status" value="1"/>
</dbReference>
<dbReference type="InterPro" id="IPR000847">
    <property type="entry name" value="LysR_HTH_N"/>
</dbReference>
<evidence type="ECO:0000256" key="2">
    <source>
        <dbReference type="ARBA" id="ARBA00023015"/>
    </source>
</evidence>
<protein>
    <submittedName>
        <fullName evidence="6">LysR family transcriptional regulator</fullName>
    </submittedName>
</protein>
<evidence type="ECO:0000256" key="4">
    <source>
        <dbReference type="ARBA" id="ARBA00023163"/>
    </source>
</evidence>
<dbReference type="PANTHER" id="PTHR30537">
    <property type="entry name" value="HTH-TYPE TRANSCRIPTIONAL REGULATOR"/>
    <property type="match status" value="1"/>
</dbReference>
<dbReference type="Gene3D" id="1.10.10.10">
    <property type="entry name" value="Winged helix-like DNA-binding domain superfamily/Winged helix DNA-binding domain"/>
    <property type="match status" value="1"/>
</dbReference>
<keyword evidence="4" id="KW-0804">Transcription</keyword>
<dbReference type="GO" id="GO:0006351">
    <property type="term" value="P:DNA-templated transcription"/>
    <property type="evidence" value="ECO:0007669"/>
    <property type="project" value="TreeGrafter"/>
</dbReference>
<dbReference type="PROSITE" id="PS50931">
    <property type="entry name" value="HTH_LYSR"/>
    <property type="match status" value="1"/>
</dbReference>
<dbReference type="RefSeq" id="WP_039328371.1">
    <property type="nucleotide sequence ID" value="NZ_JTJJ01000014.1"/>
</dbReference>
<dbReference type="EMBL" id="JTJJ01000014">
    <property type="protein sequence ID" value="KHJ69502.1"/>
    <property type="molecule type" value="Genomic_DNA"/>
</dbReference>
<dbReference type="Proteomes" id="UP000030853">
    <property type="component" value="Unassembled WGS sequence"/>
</dbReference>
<comment type="similarity">
    <text evidence="1">Belongs to the LysR transcriptional regulatory family.</text>
</comment>
<dbReference type="Gene3D" id="3.40.190.290">
    <property type="match status" value="1"/>
</dbReference>
<dbReference type="GO" id="GO:0043565">
    <property type="term" value="F:sequence-specific DNA binding"/>
    <property type="evidence" value="ECO:0007669"/>
    <property type="project" value="TreeGrafter"/>
</dbReference>
<dbReference type="FunFam" id="1.10.10.10:FF:000001">
    <property type="entry name" value="LysR family transcriptional regulator"/>
    <property type="match status" value="1"/>
</dbReference>
<dbReference type="Pfam" id="PF03466">
    <property type="entry name" value="LysR_substrate"/>
    <property type="match status" value="1"/>
</dbReference>
<sequence>MRRPSWHELQAIKTLGEQRSFRRAAEMLGLKRSSLSHLVKTLEHNLGVQLFQRTTRSVSLTDAGQQLLDRLAPLLNEMDEVLHDVSARRQQHAGILRISASDAAISILLEKVVPNFSRDYPNIQLDFAAQGALVDITAAGFDAGIRLVEDVPQDMVAIHLGGPLSFMTVASPAYLAAHPLVQQPQDLLQQQCIRHRLPSGKRYRWEYEKAGERCEIEVPGIITLDNNALMTSAAISGLGIAYVPSLYAETALQSGQLVELLADWRVQSAGMALWFPPNQHQSMALRLFIDALKISLPRRS</sequence>
<dbReference type="Pfam" id="PF00126">
    <property type="entry name" value="HTH_1"/>
    <property type="match status" value="1"/>
</dbReference>
<name>A0A0B1RE80_9GAMM</name>
<accession>A0A0B1RE80</accession>
<evidence type="ECO:0000313" key="7">
    <source>
        <dbReference type="Proteomes" id="UP000030853"/>
    </source>
</evidence>
<evidence type="ECO:0000256" key="3">
    <source>
        <dbReference type="ARBA" id="ARBA00023125"/>
    </source>
</evidence>
<feature type="domain" description="HTH lysR-type" evidence="5">
    <location>
        <begin position="4"/>
        <end position="61"/>
    </location>
</feature>
<dbReference type="AlphaFoldDB" id="A0A0B1RE80"/>
<dbReference type="InterPro" id="IPR036388">
    <property type="entry name" value="WH-like_DNA-bd_sf"/>
</dbReference>
<dbReference type="PANTHER" id="PTHR30537:SF1">
    <property type="entry name" value="HTH-TYPE TRANSCRIPTIONAL REGULATOR PGRR"/>
    <property type="match status" value="1"/>
</dbReference>
<dbReference type="InterPro" id="IPR036390">
    <property type="entry name" value="WH_DNA-bd_sf"/>
</dbReference>
<keyword evidence="2" id="KW-0805">Transcription regulation</keyword>
<organism evidence="6 7">
    <name type="scientific">Pantoea rodasii</name>
    <dbReference type="NCBI Taxonomy" id="1076549"/>
    <lineage>
        <taxon>Bacteria</taxon>
        <taxon>Pseudomonadati</taxon>
        <taxon>Pseudomonadota</taxon>
        <taxon>Gammaproteobacteria</taxon>
        <taxon>Enterobacterales</taxon>
        <taxon>Erwiniaceae</taxon>
        <taxon>Pantoea</taxon>
    </lineage>
</organism>
<reference evidence="6 7" key="1">
    <citation type="submission" date="2014-11" db="EMBL/GenBank/DDBJ databases">
        <title>Genome sequencing of Pantoea rodasii ND03.</title>
        <authorList>
            <person name="Muhamad Yunos N.Y."/>
            <person name="Chan K.-G."/>
        </authorList>
    </citation>
    <scope>NUCLEOTIDE SEQUENCE [LARGE SCALE GENOMIC DNA]</scope>
    <source>
        <strain evidence="6 7">ND03</strain>
    </source>
</reference>